<sequence>MTSVTFQLNWEPNGFQAPYFLARRRGFYEDEGVTIQFVEGHGSPYAAKQAARGNADIGLAGASAVLATRSQGEDPIAIAAVTNRTPAAFYTLRDVFDEPLSDPAQLAGTTVAPSATKTRILAAQALERAGIRSEVDLKPVDPNTHHRVEHQLLEGTVDAAVGVVTNGVELEHEHGRQSDELPIGELLGVYGMMLVTNESFAAQNPTAVRAFLRATARGWAAATNDPDAAIDALISRNATLEQRRWIETRKLRAAVDGLQYHDGLTEAGWGAHRPQRWQRLSEYLQETTLLDGSIDPGEVWTNEYIDHDANVIEDYASLVGCGEGNPSRQ</sequence>
<dbReference type="SUPFAM" id="SSF53850">
    <property type="entry name" value="Periplasmic binding protein-like II"/>
    <property type="match status" value="1"/>
</dbReference>
<evidence type="ECO:0000256" key="10">
    <source>
        <dbReference type="ARBA" id="ARBA00033171"/>
    </source>
</evidence>
<keyword evidence="8" id="KW-0784">Thiamine biosynthesis</keyword>
<dbReference type="GO" id="GO:0009228">
    <property type="term" value="P:thiamine biosynthetic process"/>
    <property type="evidence" value="ECO:0007669"/>
    <property type="project" value="UniProtKB-KW"/>
</dbReference>
<comment type="caution">
    <text evidence="13">The sequence shown here is derived from an EMBL/GenBank/DDBJ whole genome shotgun (WGS) entry which is preliminary data.</text>
</comment>
<evidence type="ECO:0000256" key="7">
    <source>
        <dbReference type="ARBA" id="ARBA00022898"/>
    </source>
</evidence>
<protein>
    <recommendedName>
        <fullName evidence="10">Thiamine pyrimidine synthase</fullName>
    </recommendedName>
</protein>
<name>A0A2A5QQI3_9EURY</name>
<evidence type="ECO:0000313" key="13">
    <source>
        <dbReference type="EMBL" id="PCR89003.1"/>
    </source>
</evidence>
<comment type="catalytic activity">
    <reaction evidence="11">
        <text>N(6)-(pyridoxal phosphate)-L-lysyl-[4-amino-5-hydroxymethyl-2-methylpyrimidine phosphate synthase] + L-histidyl-[4-amino-5-hydroxymethyl-2-methylpyrimidine phosphate synthase] + 2 Fe(3+) + 4 H2O = L-lysyl-[4-amino-5-hydroxymethyl-2-methylpyrimidine phosphate synthase] + (2S)-2-amino-5-hydroxy-4-oxopentanoyl-[4-amino-5-hydroxymethyl-2-methylpyrimidine phosphate synthase] + 4-amino-2-methyl-5-(phosphooxymethyl)pyrimidine + 3-oxopropanoate + 2 Fe(2+) + 2 H(+)</text>
        <dbReference type="Rhea" id="RHEA:65756"/>
        <dbReference type="Rhea" id="RHEA-COMP:16892"/>
        <dbReference type="Rhea" id="RHEA-COMP:16893"/>
        <dbReference type="Rhea" id="RHEA-COMP:16894"/>
        <dbReference type="Rhea" id="RHEA-COMP:16895"/>
        <dbReference type="ChEBI" id="CHEBI:15377"/>
        <dbReference type="ChEBI" id="CHEBI:15378"/>
        <dbReference type="ChEBI" id="CHEBI:29033"/>
        <dbReference type="ChEBI" id="CHEBI:29034"/>
        <dbReference type="ChEBI" id="CHEBI:29969"/>
        <dbReference type="ChEBI" id="CHEBI:29979"/>
        <dbReference type="ChEBI" id="CHEBI:33190"/>
        <dbReference type="ChEBI" id="CHEBI:58354"/>
        <dbReference type="ChEBI" id="CHEBI:143915"/>
        <dbReference type="ChEBI" id="CHEBI:157692"/>
    </reaction>
    <physiologicalReaction direction="left-to-right" evidence="11">
        <dbReference type="Rhea" id="RHEA:65757"/>
    </physiologicalReaction>
</comment>
<evidence type="ECO:0000256" key="5">
    <source>
        <dbReference type="ARBA" id="ARBA00022679"/>
    </source>
</evidence>
<evidence type="ECO:0000256" key="8">
    <source>
        <dbReference type="ARBA" id="ARBA00022977"/>
    </source>
</evidence>
<keyword evidence="6" id="KW-0479">Metal-binding</keyword>
<evidence type="ECO:0000256" key="3">
    <source>
        <dbReference type="ARBA" id="ARBA00009406"/>
    </source>
</evidence>
<dbReference type="Proteomes" id="UP000219689">
    <property type="component" value="Unassembled WGS sequence"/>
</dbReference>
<evidence type="ECO:0000256" key="1">
    <source>
        <dbReference type="ARBA" id="ARBA00003469"/>
    </source>
</evidence>
<evidence type="ECO:0000256" key="11">
    <source>
        <dbReference type="ARBA" id="ARBA00048179"/>
    </source>
</evidence>
<accession>A0A2A5QQI3</accession>
<comment type="function">
    <text evidence="1">Responsible for the formation of the pyrimidine heterocycle in the thiamine biosynthesis pathway. Catalyzes the formation of hydroxymethylpyrimidine phosphate (HMP-P) from histidine and pyridoxal phosphate (PLP). The protein uses PLP and the active site histidine to form HMP-P, generating an inactive enzyme. The enzyme can only undergo a single turnover, which suggests it is a suicide enzyme.</text>
</comment>
<proteinExistence type="inferred from homology"/>
<evidence type="ECO:0000256" key="6">
    <source>
        <dbReference type="ARBA" id="ARBA00022723"/>
    </source>
</evidence>
<dbReference type="GO" id="GO:0046872">
    <property type="term" value="F:metal ion binding"/>
    <property type="evidence" value="ECO:0007669"/>
    <property type="project" value="UniProtKB-KW"/>
</dbReference>
<comment type="pathway">
    <text evidence="2">Cofactor biosynthesis; thiamine diphosphate biosynthesis.</text>
</comment>
<comment type="subunit">
    <text evidence="4">Homodimer.</text>
</comment>
<dbReference type="AlphaFoldDB" id="A0A2A5QQI3"/>
<organism evidence="13 14">
    <name type="scientific">Natrinema ejinorense</name>
    <dbReference type="NCBI Taxonomy" id="373386"/>
    <lineage>
        <taxon>Archaea</taxon>
        <taxon>Methanobacteriati</taxon>
        <taxon>Methanobacteriota</taxon>
        <taxon>Stenosarchaea group</taxon>
        <taxon>Halobacteria</taxon>
        <taxon>Halobacteriales</taxon>
        <taxon>Natrialbaceae</taxon>
        <taxon>Natrinema</taxon>
    </lineage>
</organism>
<dbReference type="RefSeq" id="WP_097382020.1">
    <property type="nucleotide sequence ID" value="NZ_NXNI01000002.1"/>
</dbReference>
<keyword evidence="7" id="KW-0663">Pyridoxal phosphate</keyword>
<evidence type="ECO:0000256" key="2">
    <source>
        <dbReference type="ARBA" id="ARBA00004948"/>
    </source>
</evidence>
<dbReference type="PANTHER" id="PTHR31528:SF1">
    <property type="entry name" value="4-AMINO-5-HYDROXYMETHYL-2-METHYLPYRIMIDINE PHOSPHATE SYNTHASE THI11-RELATED"/>
    <property type="match status" value="1"/>
</dbReference>
<dbReference type="OrthoDB" id="312552at2157"/>
<keyword evidence="5 13" id="KW-0808">Transferase</keyword>
<comment type="similarity">
    <text evidence="3">Belongs to the NMT1/THI5 family.</text>
</comment>
<gene>
    <name evidence="13" type="ORF">CP557_21285</name>
</gene>
<evidence type="ECO:0000256" key="9">
    <source>
        <dbReference type="ARBA" id="ARBA00023004"/>
    </source>
</evidence>
<dbReference type="GO" id="GO:0016740">
    <property type="term" value="F:transferase activity"/>
    <property type="evidence" value="ECO:0007669"/>
    <property type="project" value="UniProtKB-KW"/>
</dbReference>
<dbReference type="InterPro" id="IPR015168">
    <property type="entry name" value="SsuA/THI5"/>
</dbReference>
<evidence type="ECO:0000256" key="4">
    <source>
        <dbReference type="ARBA" id="ARBA00011738"/>
    </source>
</evidence>
<dbReference type="PANTHER" id="PTHR31528">
    <property type="entry name" value="4-AMINO-5-HYDROXYMETHYL-2-METHYLPYRIMIDINE PHOSPHATE SYNTHASE THI11-RELATED"/>
    <property type="match status" value="1"/>
</dbReference>
<reference evidence="13 14" key="1">
    <citation type="submission" date="2017-09" db="EMBL/GenBank/DDBJ databases">
        <title>Genome sequences of Natrinema ejinorence JCM 13890T.</title>
        <authorList>
            <person name="Roh S.W."/>
            <person name="Kim Y.B."/>
            <person name="Kim J.Y."/>
        </authorList>
    </citation>
    <scope>NUCLEOTIDE SEQUENCE [LARGE SCALE GENOMIC DNA]</scope>
    <source>
        <strain evidence="13 14">JCM 13890</strain>
    </source>
</reference>
<dbReference type="Gene3D" id="3.40.190.10">
    <property type="entry name" value="Periplasmic binding protein-like II"/>
    <property type="match status" value="2"/>
</dbReference>
<dbReference type="InterPro" id="IPR027939">
    <property type="entry name" value="NMT1/THI5"/>
</dbReference>
<dbReference type="Pfam" id="PF09084">
    <property type="entry name" value="NMT1"/>
    <property type="match status" value="1"/>
</dbReference>
<keyword evidence="14" id="KW-1185">Reference proteome</keyword>
<evidence type="ECO:0000313" key="14">
    <source>
        <dbReference type="Proteomes" id="UP000219689"/>
    </source>
</evidence>
<feature type="domain" description="SsuA/THI5-like" evidence="12">
    <location>
        <begin position="17"/>
        <end position="229"/>
    </location>
</feature>
<dbReference type="EMBL" id="NXNI01000002">
    <property type="protein sequence ID" value="PCR89003.1"/>
    <property type="molecule type" value="Genomic_DNA"/>
</dbReference>
<keyword evidence="9" id="KW-0408">Iron</keyword>
<evidence type="ECO:0000259" key="12">
    <source>
        <dbReference type="Pfam" id="PF09084"/>
    </source>
</evidence>